<evidence type="ECO:0000256" key="2">
    <source>
        <dbReference type="ARBA" id="ARBA00022448"/>
    </source>
</evidence>
<keyword evidence="2" id="KW-0813">Transport</keyword>
<evidence type="ECO:0000313" key="5">
    <source>
        <dbReference type="EMBL" id="HIQ23963.1"/>
    </source>
</evidence>
<dbReference type="Pfam" id="PF01297">
    <property type="entry name" value="ZnuA"/>
    <property type="match status" value="1"/>
</dbReference>
<name>A0A832ZT33_9CREN</name>
<dbReference type="InterPro" id="IPR006127">
    <property type="entry name" value="ZnuA-like"/>
</dbReference>
<proteinExistence type="predicted"/>
<evidence type="ECO:0000313" key="6">
    <source>
        <dbReference type="Proteomes" id="UP000600071"/>
    </source>
</evidence>
<dbReference type="PANTHER" id="PTHR42953">
    <property type="entry name" value="HIGH-AFFINITY ZINC UPTAKE SYSTEM PROTEIN ZNUA-RELATED"/>
    <property type="match status" value="1"/>
</dbReference>
<gene>
    <name evidence="5" type="ORF">EYH50_02825</name>
</gene>
<dbReference type="AlphaFoldDB" id="A0A832ZT33"/>
<protein>
    <submittedName>
        <fullName evidence="5">ABC transporter substrate-binding protein</fullName>
    </submittedName>
</protein>
<evidence type="ECO:0000256" key="1">
    <source>
        <dbReference type="ARBA" id="ARBA00004196"/>
    </source>
</evidence>
<dbReference type="GO" id="GO:0046872">
    <property type="term" value="F:metal ion binding"/>
    <property type="evidence" value="ECO:0007669"/>
    <property type="project" value="UniProtKB-KW"/>
</dbReference>
<organism evidence="5 6">
    <name type="scientific">Pyrodictium delaneyi</name>
    <dbReference type="NCBI Taxonomy" id="1273541"/>
    <lineage>
        <taxon>Archaea</taxon>
        <taxon>Thermoproteota</taxon>
        <taxon>Thermoprotei</taxon>
        <taxon>Desulfurococcales</taxon>
        <taxon>Pyrodictiaceae</taxon>
        <taxon>Pyrodictium</taxon>
    </lineage>
</organism>
<comment type="caution">
    <text evidence="5">The sequence shown here is derived from an EMBL/GenBank/DDBJ whole genome shotgun (WGS) entry which is preliminary data.</text>
</comment>
<evidence type="ECO:0000256" key="4">
    <source>
        <dbReference type="ARBA" id="ARBA00022729"/>
    </source>
</evidence>
<keyword evidence="4" id="KW-0732">Signal</keyword>
<dbReference type="InterPro" id="IPR050492">
    <property type="entry name" value="Bact_metal-bind_prot9"/>
</dbReference>
<accession>A0A832ZT33</accession>
<keyword evidence="3" id="KW-0479">Metal-binding</keyword>
<dbReference type="Gene3D" id="3.40.50.1980">
    <property type="entry name" value="Nitrogenase molybdenum iron protein domain"/>
    <property type="match status" value="1"/>
</dbReference>
<dbReference type="GO" id="GO:0030001">
    <property type="term" value="P:metal ion transport"/>
    <property type="evidence" value="ECO:0007669"/>
    <property type="project" value="InterPro"/>
</dbReference>
<evidence type="ECO:0000256" key="3">
    <source>
        <dbReference type="ARBA" id="ARBA00022723"/>
    </source>
</evidence>
<dbReference type="PANTHER" id="PTHR42953:SF1">
    <property type="entry name" value="METAL-BINDING PROTEIN HI_0362-RELATED"/>
    <property type="match status" value="1"/>
</dbReference>
<reference evidence="5" key="1">
    <citation type="journal article" date="2020" name="ISME J.">
        <title>Gammaproteobacteria mediating utilization of methyl-, sulfur- and petroleum organic compounds in deep ocean hydrothermal plumes.</title>
        <authorList>
            <person name="Zhou Z."/>
            <person name="Liu Y."/>
            <person name="Pan J."/>
            <person name="Cron B.R."/>
            <person name="Toner B.M."/>
            <person name="Anantharaman K."/>
            <person name="Breier J.A."/>
            <person name="Dick G.J."/>
            <person name="Li M."/>
        </authorList>
    </citation>
    <scope>NUCLEOTIDE SEQUENCE</scope>
    <source>
        <strain evidence="5">SZUA-1523</strain>
    </source>
</reference>
<dbReference type="Proteomes" id="UP000600071">
    <property type="component" value="Unassembled WGS sequence"/>
</dbReference>
<dbReference type="SUPFAM" id="SSF53807">
    <property type="entry name" value="Helical backbone' metal receptor"/>
    <property type="match status" value="1"/>
</dbReference>
<comment type="subcellular location">
    <subcellularLocation>
        <location evidence="1">Cell envelope</location>
    </subcellularLocation>
</comment>
<dbReference type="EMBL" id="DQVR01000061">
    <property type="protein sequence ID" value="HIQ23963.1"/>
    <property type="molecule type" value="Genomic_DNA"/>
</dbReference>
<sequence>MDRKLLAVLLSAGITALVALSSMYIVKHVGNNEPDGAKNGLLIVVSFPSLKYEVSQLLCSGDKVYVIASSAVDPHDYQLTVDDINRVKRADLVVTLGHAPFEVKLRTLVGKDRLLEIPSIKGIKILSNPDTGTANLHMVIYDPHNYIMFVKEVAARLAALRPSCSSHYLDKASALEAEIIKFIHKAPRIHVKAVASLPYIQYAVDWLGVDIVKLLSKEHGVPVSPEDLQLVRDLIESRVVAVAVVSVYDGRPATRVDAKLVELAKEYGIPVVHVPSPYAPGTIPDKLKQVVEEIETLSK</sequence>